<dbReference type="GO" id="GO:0006508">
    <property type="term" value="P:proteolysis"/>
    <property type="evidence" value="ECO:0007669"/>
    <property type="project" value="InterPro"/>
</dbReference>
<dbReference type="InterPro" id="IPR013749">
    <property type="entry name" value="PM/HMP-P_kinase-1"/>
</dbReference>
<dbReference type="PROSITE" id="PS50175">
    <property type="entry name" value="ASP_PROT_RETROV"/>
    <property type="match status" value="1"/>
</dbReference>
<organism evidence="9">
    <name type="scientific">Bifidobacterium fermentum</name>
    <dbReference type="NCBI Taxonomy" id="3059035"/>
    <lineage>
        <taxon>Bacteria</taxon>
        <taxon>Bacillati</taxon>
        <taxon>Actinomycetota</taxon>
        <taxon>Actinomycetes</taxon>
        <taxon>Bifidobacteriales</taxon>
        <taxon>Bifidobacteriaceae</taxon>
        <taxon>Bifidobacterium</taxon>
    </lineage>
</organism>
<dbReference type="EC" id="2.7.1.35" evidence="1"/>
<dbReference type="EMBL" id="CP129675">
    <property type="protein sequence ID" value="XDS47373.1"/>
    <property type="molecule type" value="Genomic_DNA"/>
</dbReference>
<dbReference type="GO" id="GO:0005524">
    <property type="term" value="F:ATP binding"/>
    <property type="evidence" value="ECO:0007669"/>
    <property type="project" value="UniProtKB-KW"/>
</dbReference>
<sequence length="292" mass="31742">MTNDVTLYDRDPQYIPRVAAVHDMCGYGKCSLTAAIPILSAAGCDVCPVPTALFSAHTMYRDFTFHDTTDMLPGYLDAWKKENVELDAVYSGFLGSADQVSIIQRLYDEYPTSLRLVDPVMGDGGKMYPTYTKELCEAMGRLADGADILMPNLTEASILTGREYPGQNIDDEQAESWIQALLDLGAKNVVLKGIDREDGSIRNYVASARLGGAGSKVELVHEKLPFMIHGTGDAFASSLCGAVMAGKNLADSARIAGEFVRSAMISTRNQPRYKERGVSFELNLSELTSLVG</sequence>
<evidence type="ECO:0000256" key="3">
    <source>
        <dbReference type="ARBA" id="ARBA00022741"/>
    </source>
</evidence>
<dbReference type="InterPro" id="IPR001995">
    <property type="entry name" value="Peptidase_A2_cat"/>
</dbReference>
<dbReference type="Pfam" id="PF08543">
    <property type="entry name" value="Phos_pyr_kin"/>
    <property type="match status" value="1"/>
</dbReference>
<reference evidence="9" key="1">
    <citation type="submission" date="2023-07" db="EMBL/GenBank/DDBJ databases">
        <title>Bifidobacterium aquikefiriaerophilum sp. nov. and Bifidobacterium eccum sp. nov., isolated from water kefir.</title>
        <authorList>
            <person name="Breselge S."/>
            <person name="Bellassi P."/>
            <person name="Barcenilla C."/>
            <person name="Alvarez-Ordonez A."/>
            <person name="Morelli L."/>
            <person name="Cotter P.D."/>
        </authorList>
    </citation>
    <scope>NUCLEOTIDE SEQUENCE</scope>
    <source>
        <strain evidence="9">WK012_4_13</strain>
        <strain evidence="8">WK013_4_14</strain>
        <strain evidence="7">WK048_4_13</strain>
    </source>
</reference>
<dbReference type="SUPFAM" id="SSF53613">
    <property type="entry name" value="Ribokinase-like"/>
    <property type="match status" value="1"/>
</dbReference>
<evidence type="ECO:0000313" key="8">
    <source>
        <dbReference type="EMBL" id="XDS47919.1"/>
    </source>
</evidence>
<evidence type="ECO:0000313" key="7">
    <source>
        <dbReference type="EMBL" id="XDS47373.1"/>
    </source>
</evidence>
<gene>
    <name evidence="9" type="ORF">QN062_02030</name>
    <name evidence="8" type="ORF">QN216_06035</name>
    <name evidence="7" type="ORF">QN217_04415</name>
</gene>
<dbReference type="InterPro" id="IPR004625">
    <property type="entry name" value="PyrdxlKinase"/>
</dbReference>
<dbReference type="CDD" id="cd01173">
    <property type="entry name" value="pyridoxal_pyridoxamine_kinase"/>
    <property type="match status" value="1"/>
</dbReference>
<evidence type="ECO:0000256" key="5">
    <source>
        <dbReference type="ARBA" id="ARBA00022840"/>
    </source>
</evidence>
<dbReference type="PANTHER" id="PTHR10534">
    <property type="entry name" value="PYRIDOXAL KINASE"/>
    <property type="match status" value="1"/>
</dbReference>
<dbReference type="NCBIfam" id="NF005491">
    <property type="entry name" value="PRK07105.1"/>
    <property type="match status" value="1"/>
</dbReference>
<dbReference type="GO" id="GO:0008478">
    <property type="term" value="F:pyridoxal kinase activity"/>
    <property type="evidence" value="ECO:0007669"/>
    <property type="project" value="UniProtKB-EC"/>
</dbReference>
<dbReference type="GO" id="GO:0009443">
    <property type="term" value="P:pyridoxal 5'-phosphate salvage"/>
    <property type="evidence" value="ECO:0007669"/>
    <property type="project" value="InterPro"/>
</dbReference>
<keyword evidence="3" id="KW-0547">Nucleotide-binding</keyword>
<keyword evidence="4 9" id="KW-0418">Kinase</keyword>
<evidence type="ECO:0000256" key="1">
    <source>
        <dbReference type="ARBA" id="ARBA00012104"/>
    </source>
</evidence>
<proteinExistence type="predicted"/>
<dbReference type="GO" id="GO:0004190">
    <property type="term" value="F:aspartic-type endopeptidase activity"/>
    <property type="evidence" value="ECO:0007669"/>
    <property type="project" value="InterPro"/>
</dbReference>
<dbReference type="GO" id="GO:0005829">
    <property type="term" value="C:cytosol"/>
    <property type="evidence" value="ECO:0007669"/>
    <property type="project" value="TreeGrafter"/>
</dbReference>
<dbReference type="PANTHER" id="PTHR10534:SF2">
    <property type="entry name" value="PYRIDOXAL KINASE"/>
    <property type="match status" value="1"/>
</dbReference>
<dbReference type="EMBL" id="CP129683">
    <property type="protein sequence ID" value="XDS50996.1"/>
    <property type="molecule type" value="Genomic_DNA"/>
</dbReference>
<keyword evidence="5" id="KW-0067">ATP-binding</keyword>
<accession>A0AB39UQ30</accession>
<evidence type="ECO:0000256" key="4">
    <source>
        <dbReference type="ARBA" id="ARBA00022777"/>
    </source>
</evidence>
<dbReference type="InterPro" id="IPR029056">
    <property type="entry name" value="Ribokinase-like"/>
</dbReference>
<dbReference type="Gene3D" id="3.40.1190.20">
    <property type="match status" value="1"/>
</dbReference>
<dbReference type="EMBL" id="CP129682">
    <property type="protein sequence ID" value="XDS47919.1"/>
    <property type="molecule type" value="Genomic_DNA"/>
</dbReference>
<dbReference type="RefSeq" id="WP_369341960.1">
    <property type="nucleotide sequence ID" value="NZ_CP129675.1"/>
</dbReference>
<dbReference type="KEGG" id="bfk:QN062_02030"/>
<name>A0AB39UQ30_9BIFI</name>
<evidence type="ECO:0000256" key="2">
    <source>
        <dbReference type="ARBA" id="ARBA00022679"/>
    </source>
</evidence>
<dbReference type="AlphaFoldDB" id="A0AB39UQ30"/>
<keyword evidence="2 9" id="KW-0808">Transferase</keyword>
<feature type="domain" description="Peptidase A2" evidence="6">
    <location>
        <begin position="178"/>
        <end position="218"/>
    </location>
</feature>
<evidence type="ECO:0000313" key="9">
    <source>
        <dbReference type="EMBL" id="XDS50996.1"/>
    </source>
</evidence>
<evidence type="ECO:0000259" key="6">
    <source>
        <dbReference type="PROSITE" id="PS50175"/>
    </source>
</evidence>
<protein>
    <recommendedName>
        <fullName evidence="1">pyridoxal kinase</fullName>
        <ecNumber evidence="1">2.7.1.35</ecNumber>
    </recommendedName>
</protein>